<feature type="compositionally biased region" description="Polar residues" evidence="1">
    <location>
        <begin position="168"/>
        <end position="181"/>
    </location>
</feature>
<dbReference type="Proteomes" id="UP001596484">
    <property type="component" value="Unassembled WGS sequence"/>
</dbReference>
<dbReference type="NCBIfam" id="TIGR01965">
    <property type="entry name" value="VCBS_repeat"/>
    <property type="match status" value="1"/>
</dbReference>
<dbReference type="EMBL" id="JBHTCS010000017">
    <property type="protein sequence ID" value="MFC7449162.1"/>
    <property type="molecule type" value="Genomic_DNA"/>
</dbReference>
<feature type="compositionally biased region" description="Low complexity" evidence="1">
    <location>
        <begin position="72"/>
        <end position="133"/>
    </location>
</feature>
<accession>A0ABW2RZP1</accession>
<feature type="compositionally biased region" description="Basic and acidic residues" evidence="1">
    <location>
        <begin position="57"/>
        <end position="71"/>
    </location>
</feature>
<evidence type="ECO:0000313" key="2">
    <source>
        <dbReference type="EMBL" id="MFC7449162.1"/>
    </source>
</evidence>
<dbReference type="PANTHER" id="PTHR47197:SF3">
    <property type="entry name" value="DIHYDRO-HEME D1 DEHYDROGENASE"/>
    <property type="match status" value="1"/>
</dbReference>
<organism evidence="2 3">
    <name type="scientific">Rhodococcus daqingensis</name>
    <dbReference type="NCBI Taxonomy" id="2479363"/>
    <lineage>
        <taxon>Bacteria</taxon>
        <taxon>Bacillati</taxon>
        <taxon>Actinomycetota</taxon>
        <taxon>Actinomycetes</taxon>
        <taxon>Mycobacteriales</taxon>
        <taxon>Nocardiaceae</taxon>
        <taxon>Rhodococcus</taxon>
    </lineage>
</organism>
<dbReference type="InterPro" id="IPR019405">
    <property type="entry name" value="Lactonase_7-beta_prop"/>
</dbReference>
<dbReference type="InterPro" id="IPR011048">
    <property type="entry name" value="Haem_d1_sf"/>
</dbReference>
<dbReference type="Pfam" id="PF10282">
    <property type="entry name" value="Lactonase"/>
    <property type="match status" value="1"/>
</dbReference>
<comment type="caution">
    <text evidence="2">The sequence shown here is derived from an EMBL/GenBank/DDBJ whole genome shotgun (WGS) entry which is preliminary data.</text>
</comment>
<gene>
    <name evidence="2" type="ORF">ACFQS9_14790</name>
</gene>
<dbReference type="InterPro" id="IPR010221">
    <property type="entry name" value="VCBS_dom"/>
</dbReference>
<dbReference type="SUPFAM" id="SSF51004">
    <property type="entry name" value="C-terminal (heme d1) domain of cytochrome cd1-nitrite reductase"/>
    <property type="match status" value="2"/>
</dbReference>
<dbReference type="NCBIfam" id="TIGR02276">
    <property type="entry name" value="beta_rpt_yvtn"/>
    <property type="match status" value="5"/>
</dbReference>
<dbReference type="SUPFAM" id="SSF50974">
    <property type="entry name" value="Nitrous oxide reductase, N-terminal domain"/>
    <property type="match status" value="1"/>
</dbReference>
<dbReference type="InterPro" id="IPR051200">
    <property type="entry name" value="Host-pathogen_enzymatic-act"/>
</dbReference>
<dbReference type="InterPro" id="IPR015943">
    <property type="entry name" value="WD40/YVTN_repeat-like_dom_sf"/>
</dbReference>
<feature type="compositionally biased region" description="Pro residues" evidence="1">
    <location>
        <begin position="188"/>
        <end position="199"/>
    </location>
</feature>
<dbReference type="InterPro" id="IPR011964">
    <property type="entry name" value="YVTN_b-propeller_repeat"/>
</dbReference>
<evidence type="ECO:0000313" key="3">
    <source>
        <dbReference type="Proteomes" id="UP001596484"/>
    </source>
</evidence>
<dbReference type="RefSeq" id="WP_378405908.1">
    <property type="nucleotide sequence ID" value="NZ_JBHTCS010000017.1"/>
</dbReference>
<keyword evidence="3" id="KW-1185">Reference proteome</keyword>
<dbReference type="InterPro" id="IPR001680">
    <property type="entry name" value="WD40_rpt"/>
</dbReference>
<evidence type="ECO:0000256" key="1">
    <source>
        <dbReference type="SAM" id="MobiDB-lite"/>
    </source>
</evidence>
<feature type="compositionally biased region" description="Low complexity" evidence="1">
    <location>
        <begin position="33"/>
        <end position="50"/>
    </location>
</feature>
<name>A0ABW2RZP1_9NOCA</name>
<dbReference type="Gene3D" id="2.130.10.10">
    <property type="entry name" value="YVTN repeat-like/Quinoprotein amine dehydrogenase"/>
    <property type="match status" value="4"/>
</dbReference>
<dbReference type="SMART" id="SM00320">
    <property type="entry name" value="WD40"/>
    <property type="match status" value="6"/>
</dbReference>
<proteinExistence type="predicted"/>
<feature type="region of interest" description="Disordered" evidence="1">
    <location>
        <begin position="33"/>
        <end position="260"/>
    </location>
</feature>
<sequence length="1282" mass="127038">MGTTAGNAKHIGHIGELAVALGIGLAIAAPPDVAAAAPSGGDSSTSSSSSDSDESSDTSRSDSDSSSRSRSSDGGPSDTSSSGSGSSGGSRSSGDADSSSPAGSSDGPSSDTSSGESAATGSASSDDTGDTGSPAPDPSPGSTVDGVGAPDPATPADETAPATVDESGGSTTQAGQPTADTASSGSSAPPPAAVPPVSPGPGSGLDHADMDGAGTTARITDPSPAEPSTAPSPPAEAGPAAHQPGPADPAPGKPGAAEPAALEPISNAPAAPLVKQWAPATIATTIDSTAALAQWADHELSETTHDIVRMQALSPTLPTSAAEAASQVVSNVLAAVGLRPFATDDPLAPIESPMAWALAAAWCRRQELATSAEATRNLSAAPATTSQPIETFETSQSSATFAALTADAPEATTASASSTAPTGPTVGIPDRNTGTVLGAINASGSQPGYAVTGEPSRGKATVDATGNFTYTPTHAARQTAALDPTADYDSFTVTVTDGQTSNPVTVQVPVSAARMQVAQSTKVGTTPSGAAIAGTKAYVTNQGSKSVSVLDSTNTVVATVPVGTSPTAIAANPAGTRVYVSSSGSRTVSVIDTSTNTVVATVRTGIGSTPNAVAVATTPVGTRAYVTNGGSRTVSVINTTNNTVVATVGTGTTPNAVAVNPAGTRAYVTNGGSNTVSVIDTSTNKVVGTVNLGSGTTPNAVTVSPDGARVYVANRGSNNIAVVDTATNSVVGTIGGVGTRPTSVTVTPDGTALYVASDPDTLTVIDTRTNTVVSSVGLDPTAESGAHRIALSTDGSRMLVTDAADGTVRTLALTHVNSAPTATWTVGAPRASDGAVVVTLTPADPDGDPVTFTSGPAGSGSVVADGTGAFVYTPTTAARDLAMQTPGEDADHFTISAGDGQYSTNLAVTVAISPTQPPTVVDVESTAVATGLYPREAAIVGDRLFVISEEGYLWTVDRETNAVVGEPIPAAGWAQTLTASTATNRLYVNDGYNSTIWVFDATTGEGLAGIPLQYEESEAWPVAHEMAVSGDGSRLYAASPSGVVSVIDTSTNTVLSTHRIATPSDLEISPDGATLYGTTGGTVTLTETDSMTTVGSVQVGPVWDTTATASEFSTTNQVTAGPDGTRLYVTYRVTQVATNTGGHANGEFIADTTGRQWIVTGRYGGVAVIDADPTSATFGTVLGTVRLPSSAQDVALSSDGRWAYVTGADGRTVSVLDASTLAVIGTFVTDDVGSSPSAIYTPTRQIVVDPDDPGTVYVTDFNDGVVYTVTGVPVGQSAATSV</sequence>
<dbReference type="PANTHER" id="PTHR47197">
    <property type="entry name" value="PROTEIN NIRF"/>
    <property type="match status" value="1"/>
</dbReference>
<feature type="compositionally biased region" description="Low complexity" evidence="1">
    <location>
        <begin position="410"/>
        <end position="425"/>
    </location>
</feature>
<protein>
    <submittedName>
        <fullName evidence="2">Beta-propeller fold lactonase family protein</fullName>
    </submittedName>
</protein>
<feature type="region of interest" description="Disordered" evidence="1">
    <location>
        <begin position="410"/>
        <end position="431"/>
    </location>
</feature>
<reference evidence="3" key="1">
    <citation type="journal article" date="2019" name="Int. J. Syst. Evol. Microbiol.">
        <title>The Global Catalogue of Microorganisms (GCM) 10K type strain sequencing project: providing services to taxonomists for standard genome sequencing and annotation.</title>
        <authorList>
            <consortium name="The Broad Institute Genomics Platform"/>
            <consortium name="The Broad Institute Genome Sequencing Center for Infectious Disease"/>
            <person name="Wu L."/>
            <person name="Ma J."/>
        </authorList>
    </citation>
    <scope>NUCLEOTIDE SEQUENCE [LARGE SCALE GENOMIC DNA]</scope>
    <source>
        <strain evidence="3">ICMP 19430</strain>
    </source>
</reference>
<feature type="compositionally biased region" description="Low complexity" evidence="1">
    <location>
        <begin position="149"/>
        <end position="165"/>
    </location>
</feature>
<dbReference type="InterPro" id="IPR011045">
    <property type="entry name" value="N2O_reductase_N"/>
</dbReference>